<dbReference type="VEuPathDB" id="TriTrypDB:BSAL_51590"/>
<evidence type="ECO:0000313" key="2">
    <source>
        <dbReference type="Proteomes" id="UP000051952"/>
    </source>
</evidence>
<keyword evidence="2" id="KW-1185">Reference proteome</keyword>
<reference evidence="2" key="1">
    <citation type="submission" date="2015-09" db="EMBL/GenBank/DDBJ databases">
        <authorList>
            <consortium name="Pathogen Informatics"/>
        </authorList>
    </citation>
    <scope>NUCLEOTIDE SEQUENCE [LARGE SCALE GENOMIC DNA]</scope>
    <source>
        <strain evidence="2">Lake Konstanz</strain>
    </source>
</reference>
<accession>A0A0S4IKU4</accession>
<evidence type="ECO:0000313" key="1">
    <source>
        <dbReference type="EMBL" id="CUE68199.1"/>
    </source>
</evidence>
<sequence>MMPLFHTPTYPVFSHTQPQLKRYRGCGLMNRSFGVAALETCFPTRPKENRVSSSSLLTDVPLLSLDKTAATERVSSRRSRLTSSFVLDQPPRRKRMAKKCEHFNIAKTSQWFKWMRVHLEQLRQEGSTTTRGAGRLFESVTLFDKGKAPFAGLPMGDNRHCSCHGRATTELNRRQFRRSTTAKPISGLLSSWFVDNDDHDLNDLMTREATILRSGIVDPLVTVASQKTLCSGTVSAAALAEWYSSVADRYTDVIYRMQKLKDVPAYPGQGPSINAGAIHSSLPKLNYNSSRSPMFVEIHRGIIVTGTSPPKQFTSFIGNGQHRCRNPGDLYFLQLILQDLLLRE</sequence>
<name>A0A0S4IKU4_BODSA</name>
<dbReference type="Proteomes" id="UP000051952">
    <property type="component" value="Unassembled WGS sequence"/>
</dbReference>
<protein>
    <submittedName>
        <fullName evidence="1">Uncharacterized protein</fullName>
    </submittedName>
</protein>
<dbReference type="AlphaFoldDB" id="A0A0S4IKU4"/>
<proteinExistence type="predicted"/>
<organism evidence="1 2">
    <name type="scientific">Bodo saltans</name>
    <name type="common">Flagellated protozoan</name>
    <dbReference type="NCBI Taxonomy" id="75058"/>
    <lineage>
        <taxon>Eukaryota</taxon>
        <taxon>Discoba</taxon>
        <taxon>Euglenozoa</taxon>
        <taxon>Kinetoplastea</taxon>
        <taxon>Metakinetoplastina</taxon>
        <taxon>Eubodonida</taxon>
        <taxon>Bodonidae</taxon>
        <taxon>Bodo</taxon>
    </lineage>
</organism>
<gene>
    <name evidence="1" type="ORF">BSAL_51590</name>
</gene>
<dbReference type="EMBL" id="CYKH01000066">
    <property type="protein sequence ID" value="CUE68199.1"/>
    <property type="molecule type" value="Genomic_DNA"/>
</dbReference>